<dbReference type="OrthoDB" id="2079174at2"/>
<evidence type="ECO:0000256" key="7">
    <source>
        <dbReference type="ARBA" id="ARBA00022840"/>
    </source>
</evidence>
<proteinExistence type="inferred from homology"/>
<dbReference type="PANTHER" id="PTHR42798">
    <property type="entry name" value="LIPOPROTEIN-RELEASING SYSTEM ATP-BINDING PROTEIN LOLD"/>
    <property type="match status" value="1"/>
</dbReference>
<dbReference type="STRING" id="1131292.BCR24_11465"/>
<evidence type="ECO:0000313" key="15">
    <source>
        <dbReference type="Proteomes" id="UP000094469"/>
    </source>
</evidence>
<dbReference type="InterPro" id="IPR003593">
    <property type="entry name" value="AAA+_ATPase"/>
</dbReference>
<dbReference type="CDD" id="cd03255">
    <property type="entry name" value="ABC_MJ0796_LolCDE_FtsE"/>
    <property type="match status" value="1"/>
</dbReference>
<evidence type="ECO:0000259" key="13">
    <source>
        <dbReference type="PROSITE" id="PS50893"/>
    </source>
</evidence>
<dbReference type="GO" id="GO:0022857">
    <property type="term" value="F:transmembrane transporter activity"/>
    <property type="evidence" value="ECO:0007669"/>
    <property type="project" value="UniProtKB-ARBA"/>
</dbReference>
<organism evidence="14 15">
    <name type="scientific">Enterococcus ureilyticus</name>
    <dbReference type="NCBI Taxonomy" id="1131292"/>
    <lineage>
        <taxon>Bacteria</taxon>
        <taxon>Bacillati</taxon>
        <taxon>Bacillota</taxon>
        <taxon>Bacilli</taxon>
        <taxon>Lactobacillales</taxon>
        <taxon>Enterococcaceae</taxon>
        <taxon>Enterococcus</taxon>
    </lineage>
</organism>
<keyword evidence="10 12" id="KW-0472">Membrane</keyword>
<feature type="domain" description="ABC transporter" evidence="13">
    <location>
        <begin position="2"/>
        <end position="240"/>
    </location>
</feature>
<dbReference type="InterPro" id="IPR003838">
    <property type="entry name" value="ABC3_permease_C"/>
</dbReference>
<evidence type="ECO:0000256" key="3">
    <source>
        <dbReference type="ARBA" id="ARBA00022475"/>
    </source>
</evidence>
<protein>
    <recommendedName>
        <fullName evidence="13">ABC transporter domain-containing protein</fullName>
    </recommendedName>
</protein>
<feature type="transmembrane region" description="Helical" evidence="12">
    <location>
        <begin position="597"/>
        <end position="617"/>
    </location>
</feature>
<dbReference type="Pfam" id="PF12704">
    <property type="entry name" value="MacB_PCD"/>
    <property type="match status" value="1"/>
</dbReference>
<keyword evidence="8" id="KW-0029">Amino-acid transport</keyword>
<keyword evidence="7" id="KW-0067">ATP-binding</keyword>
<dbReference type="Pfam" id="PF00005">
    <property type="entry name" value="ABC_tran"/>
    <property type="match status" value="1"/>
</dbReference>
<dbReference type="GO" id="GO:0006865">
    <property type="term" value="P:amino acid transport"/>
    <property type="evidence" value="ECO:0007669"/>
    <property type="project" value="UniProtKB-KW"/>
</dbReference>
<evidence type="ECO:0000256" key="2">
    <source>
        <dbReference type="ARBA" id="ARBA00022448"/>
    </source>
</evidence>
<keyword evidence="5 12" id="KW-0812">Transmembrane</keyword>
<evidence type="ECO:0000256" key="8">
    <source>
        <dbReference type="ARBA" id="ARBA00022970"/>
    </source>
</evidence>
<dbReference type="InterPro" id="IPR017911">
    <property type="entry name" value="MacB-like_ATP-bd"/>
</dbReference>
<evidence type="ECO:0000256" key="12">
    <source>
        <dbReference type="SAM" id="Phobius"/>
    </source>
</evidence>
<dbReference type="GO" id="GO:0005524">
    <property type="term" value="F:ATP binding"/>
    <property type="evidence" value="ECO:0007669"/>
    <property type="project" value="UniProtKB-KW"/>
</dbReference>
<dbReference type="PROSITE" id="PS50893">
    <property type="entry name" value="ABC_TRANSPORTER_2"/>
    <property type="match status" value="1"/>
</dbReference>
<comment type="similarity">
    <text evidence="11">Belongs to the ABC transporter superfamily. Macrolide exporter (TC 3.A.1.122) family.</text>
</comment>
<evidence type="ECO:0000256" key="11">
    <source>
        <dbReference type="ARBA" id="ARBA00038388"/>
    </source>
</evidence>
<accession>A0A1E5HEM7</accession>
<dbReference type="Gene3D" id="3.40.50.300">
    <property type="entry name" value="P-loop containing nucleotide triphosphate hydrolases"/>
    <property type="match status" value="1"/>
</dbReference>
<dbReference type="AlphaFoldDB" id="A0A1E5HEM7"/>
<dbReference type="EMBL" id="MIKC01000004">
    <property type="protein sequence ID" value="OEG23383.1"/>
    <property type="molecule type" value="Genomic_DNA"/>
</dbReference>
<keyword evidence="6" id="KW-0547">Nucleotide-binding</keyword>
<evidence type="ECO:0000256" key="9">
    <source>
        <dbReference type="ARBA" id="ARBA00022989"/>
    </source>
</evidence>
<dbReference type="GO" id="GO:0016887">
    <property type="term" value="F:ATP hydrolysis activity"/>
    <property type="evidence" value="ECO:0007669"/>
    <property type="project" value="InterPro"/>
</dbReference>
<dbReference type="GO" id="GO:0098796">
    <property type="term" value="C:membrane protein complex"/>
    <property type="evidence" value="ECO:0007669"/>
    <property type="project" value="UniProtKB-ARBA"/>
</dbReference>
<evidence type="ECO:0000256" key="6">
    <source>
        <dbReference type="ARBA" id="ARBA00022741"/>
    </source>
</evidence>
<evidence type="ECO:0000313" key="14">
    <source>
        <dbReference type="EMBL" id="OEG23383.1"/>
    </source>
</evidence>
<dbReference type="PANTHER" id="PTHR42798:SF6">
    <property type="entry name" value="CELL DIVISION ATP-BINDING PROTEIN FTSE"/>
    <property type="match status" value="1"/>
</dbReference>
<dbReference type="Proteomes" id="UP000094469">
    <property type="component" value="Unassembled WGS sequence"/>
</dbReference>
<dbReference type="Pfam" id="PF02687">
    <property type="entry name" value="FtsX"/>
    <property type="match status" value="1"/>
</dbReference>
<keyword evidence="15" id="KW-1185">Reference proteome</keyword>
<dbReference type="InterPro" id="IPR017871">
    <property type="entry name" value="ABC_transporter-like_CS"/>
</dbReference>
<dbReference type="InterPro" id="IPR027417">
    <property type="entry name" value="P-loop_NTPase"/>
</dbReference>
<evidence type="ECO:0000256" key="4">
    <source>
        <dbReference type="ARBA" id="ARBA00022519"/>
    </source>
</evidence>
<gene>
    <name evidence="14" type="ORF">BCR24_11465</name>
</gene>
<feature type="transmembrane region" description="Helical" evidence="12">
    <location>
        <begin position="503"/>
        <end position="527"/>
    </location>
</feature>
<dbReference type="InterPro" id="IPR003439">
    <property type="entry name" value="ABC_transporter-like_ATP-bd"/>
</dbReference>
<dbReference type="SUPFAM" id="SSF52540">
    <property type="entry name" value="P-loop containing nucleoside triphosphate hydrolases"/>
    <property type="match status" value="1"/>
</dbReference>
<comment type="subcellular location">
    <subcellularLocation>
        <location evidence="1">Cell inner membrane</location>
        <topology evidence="1">Multi-pass membrane protein</topology>
    </subcellularLocation>
</comment>
<dbReference type="SMART" id="SM00382">
    <property type="entry name" value="AAA"/>
    <property type="match status" value="1"/>
</dbReference>
<comment type="caution">
    <text evidence="14">The sequence shown here is derived from an EMBL/GenBank/DDBJ whole genome shotgun (WGS) entry which is preliminary data.</text>
</comment>
<dbReference type="RefSeq" id="WP_069639121.1">
    <property type="nucleotide sequence ID" value="NZ_JAFBEZ010000001.1"/>
</dbReference>
<name>A0A1E5HEM7_9ENTE</name>
<dbReference type="InterPro" id="IPR025857">
    <property type="entry name" value="MacB_PCD"/>
</dbReference>
<reference evidence="15" key="1">
    <citation type="submission" date="2016-09" db="EMBL/GenBank/DDBJ databases">
        <authorList>
            <person name="Gulvik C.A."/>
        </authorList>
    </citation>
    <scope>NUCLEOTIDE SEQUENCE [LARGE SCALE GENOMIC DNA]</scope>
    <source>
        <strain evidence="15">LMG 26676</strain>
    </source>
</reference>
<dbReference type="GO" id="GO:0005886">
    <property type="term" value="C:plasma membrane"/>
    <property type="evidence" value="ECO:0007669"/>
    <property type="project" value="UniProtKB-SubCell"/>
</dbReference>
<keyword evidence="9 12" id="KW-1133">Transmembrane helix</keyword>
<sequence>MIRIENVTKSYQLKDETITVLKELSFDIYSGLTYISGKSGSGKSTLLNIIGGIDQASSGQIYYDDLEVTDYSEKEWAEFRKKNVGFIFQSFNLLDHLTALENVEISLMLAGVEKKKRRAKAQTLLEKVHMTEYSRHRPGELSGGQKQRIAIARALANDPNVILADEPTGALDSKNSDEVMAVLKEISEEAGKTVVVITHSKKYTSLADQIIYLKDGKIEEIQQQTTIVAHSKAVVNTVRNFSLLSTLKLAFSNMKKRKARTFITALGASVGIFGILMITFLVAGLTKQMNTIASDRVSENTLVVSKEDKQLSPVSDKKKLARVDDVALVYETNRFRTQLEYGEKQLQAEAINIAPKKSTISENYIDLGEVPLNPGEIALSEEIAKQLFTQSTEALNKKVTVKTQLITADTTAVYPVVSSEFTIIGIFKDEEQHQARVELSYKSAQQLMQKDESTKNLTNYFTIVPKNLNSIDGLMKQLTKMNYSSEDNTLTSMKNYLNIARSILVVLSSISLVVSTLLICVVLYISVTERTKEIGIMKALGATPTNIQRLFLVEGGLIGLAGGVLGLVSALGISYALNAVIEHAVKSIKFQFFTFDVAIIVVLLAFSVLIGVLAAYFPARSASKKVPLEALRFE</sequence>
<feature type="transmembrane region" description="Helical" evidence="12">
    <location>
        <begin position="262"/>
        <end position="285"/>
    </location>
</feature>
<evidence type="ECO:0000256" key="10">
    <source>
        <dbReference type="ARBA" id="ARBA00023136"/>
    </source>
</evidence>
<evidence type="ECO:0000256" key="1">
    <source>
        <dbReference type="ARBA" id="ARBA00004429"/>
    </source>
</evidence>
<dbReference type="PROSITE" id="PS00211">
    <property type="entry name" value="ABC_TRANSPORTER_1"/>
    <property type="match status" value="1"/>
</dbReference>
<evidence type="ECO:0000256" key="5">
    <source>
        <dbReference type="ARBA" id="ARBA00022692"/>
    </source>
</evidence>
<feature type="transmembrane region" description="Helical" evidence="12">
    <location>
        <begin position="557"/>
        <end position="577"/>
    </location>
</feature>
<keyword evidence="3" id="KW-1003">Cell membrane</keyword>
<keyword evidence="4" id="KW-0997">Cell inner membrane</keyword>
<keyword evidence="2" id="KW-0813">Transport</keyword>
<dbReference type="FunFam" id="3.40.50.300:FF:000032">
    <property type="entry name" value="Export ABC transporter ATP-binding protein"/>
    <property type="match status" value="1"/>
</dbReference>